<keyword evidence="1" id="KW-0723">Serine/threonine-protein kinase</keyword>
<evidence type="ECO:0000313" key="3">
    <source>
        <dbReference type="EMBL" id="KAF0845411.1"/>
    </source>
</evidence>
<dbReference type="InterPro" id="IPR036890">
    <property type="entry name" value="HATPase_C_sf"/>
</dbReference>
<dbReference type="InterPro" id="IPR003594">
    <property type="entry name" value="HATPase_dom"/>
</dbReference>
<feature type="domain" description="Histidine kinase/HSP90-like ATPase" evidence="2">
    <location>
        <begin position="30"/>
        <end position="143"/>
    </location>
</feature>
<dbReference type="CDD" id="cd16936">
    <property type="entry name" value="HATPase_RsbW-like"/>
    <property type="match status" value="1"/>
</dbReference>
<keyword evidence="4" id="KW-1185">Reference proteome</keyword>
<reference evidence="3 4" key="1">
    <citation type="submission" date="2019-07" db="EMBL/GenBank/DDBJ databases">
        <title>Genomic Encyclopedia of Type Strains, Phase IV (KMG-IV): sequencing the most valuable type-strain genomes for metagenomic binning, comparative biology and taxonomic classification.</title>
        <authorList>
            <person name="Goeker M."/>
        </authorList>
    </citation>
    <scope>NUCLEOTIDE SEQUENCE [LARGE SCALE GENOMIC DNA]</scope>
    <source>
        <strain evidence="3 4">DSM 44831</strain>
    </source>
</reference>
<dbReference type="InterPro" id="IPR050267">
    <property type="entry name" value="Anti-sigma-factor_SerPK"/>
</dbReference>
<protein>
    <submittedName>
        <fullName evidence="3">Anti-sigma regulatory factor (Ser/Thr protein kinase)</fullName>
    </submittedName>
</protein>
<dbReference type="Gene3D" id="3.30.565.10">
    <property type="entry name" value="Histidine kinase-like ATPase, C-terminal domain"/>
    <property type="match status" value="1"/>
</dbReference>
<keyword evidence="1" id="KW-0418">Kinase</keyword>
<dbReference type="PANTHER" id="PTHR35526:SF3">
    <property type="entry name" value="ANTI-SIGMA-F FACTOR RSBW"/>
    <property type="match status" value="1"/>
</dbReference>
<dbReference type="Proteomes" id="UP000798951">
    <property type="component" value="Unassembled WGS sequence"/>
</dbReference>
<organism evidence="3 4">
    <name type="scientific">Nocardia caishijiensis</name>
    <dbReference type="NCBI Taxonomy" id="184756"/>
    <lineage>
        <taxon>Bacteria</taxon>
        <taxon>Bacillati</taxon>
        <taxon>Actinomycetota</taxon>
        <taxon>Actinomycetes</taxon>
        <taxon>Mycobacteriales</taxon>
        <taxon>Nocardiaceae</taxon>
        <taxon>Nocardia</taxon>
    </lineage>
</organism>
<evidence type="ECO:0000256" key="1">
    <source>
        <dbReference type="ARBA" id="ARBA00022527"/>
    </source>
</evidence>
<comment type="caution">
    <text evidence="3">The sequence shown here is derived from an EMBL/GenBank/DDBJ whole genome shotgun (WGS) entry which is preliminary data.</text>
</comment>
<dbReference type="EMBL" id="VMSD01000007">
    <property type="protein sequence ID" value="KAF0845411.1"/>
    <property type="molecule type" value="Genomic_DNA"/>
</dbReference>
<evidence type="ECO:0000313" key="4">
    <source>
        <dbReference type="Proteomes" id="UP000798951"/>
    </source>
</evidence>
<accession>A0ABQ6YIT1</accession>
<dbReference type="SUPFAM" id="SSF55874">
    <property type="entry name" value="ATPase domain of HSP90 chaperone/DNA topoisomerase II/histidine kinase"/>
    <property type="match status" value="1"/>
</dbReference>
<dbReference type="Pfam" id="PF13581">
    <property type="entry name" value="HATPase_c_2"/>
    <property type="match status" value="1"/>
</dbReference>
<name>A0ABQ6YIT1_9NOCA</name>
<dbReference type="PANTHER" id="PTHR35526">
    <property type="entry name" value="ANTI-SIGMA-F FACTOR RSBW-RELATED"/>
    <property type="match status" value="1"/>
</dbReference>
<keyword evidence="1" id="KW-0808">Transferase</keyword>
<proteinExistence type="predicted"/>
<gene>
    <name evidence="3" type="ORF">FNL39_10712</name>
</gene>
<evidence type="ECO:0000259" key="2">
    <source>
        <dbReference type="Pfam" id="PF13581"/>
    </source>
</evidence>
<sequence>MPGARPTAHSSVPRRPSGQENALNPFYLEFPATADRLIEVRRALRSWLAAIPVGQTLADDVILAAGEACTNAVEHAHHCDGGPVEIDASLTDGHILVVVTDHGSWRPSASPADAARGRGLTIMRAVSSEFDVETSESGTVVTMLIACG</sequence>